<reference evidence="3 4" key="1">
    <citation type="journal article" date="2010" name="Nature">
        <title>The Ectocarpus genome and the independent evolution of multicellularity in brown algae.</title>
        <authorList>
            <person name="Cock J.M."/>
            <person name="Sterck L."/>
            <person name="Rouze P."/>
            <person name="Scornet D."/>
            <person name="Allen A.E."/>
            <person name="Amoutzias G."/>
            <person name="Anthouard V."/>
            <person name="Artiguenave F."/>
            <person name="Aury J.M."/>
            <person name="Badger J.H."/>
            <person name="Beszteri B."/>
            <person name="Billiau K."/>
            <person name="Bonnet E."/>
            <person name="Bothwell J.H."/>
            <person name="Bowler C."/>
            <person name="Boyen C."/>
            <person name="Brownlee C."/>
            <person name="Carrano C.J."/>
            <person name="Charrier B."/>
            <person name="Cho G.Y."/>
            <person name="Coelho S.M."/>
            <person name="Collen J."/>
            <person name="Corre E."/>
            <person name="Da Silva C."/>
            <person name="Delage L."/>
            <person name="Delaroque N."/>
            <person name="Dittami S.M."/>
            <person name="Doulbeau S."/>
            <person name="Elias M."/>
            <person name="Farnham G."/>
            <person name="Gachon C.M."/>
            <person name="Gschloessl B."/>
            <person name="Heesch S."/>
            <person name="Jabbari K."/>
            <person name="Jubin C."/>
            <person name="Kawai H."/>
            <person name="Kimura K."/>
            <person name="Kloareg B."/>
            <person name="Kupper F.C."/>
            <person name="Lang D."/>
            <person name="Le Bail A."/>
            <person name="Leblanc C."/>
            <person name="Lerouge P."/>
            <person name="Lohr M."/>
            <person name="Lopez P.J."/>
            <person name="Martens C."/>
            <person name="Maumus F."/>
            <person name="Michel G."/>
            <person name="Miranda-Saavedra D."/>
            <person name="Morales J."/>
            <person name="Moreau H."/>
            <person name="Motomura T."/>
            <person name="Nagasato C."/>
            <person name="Napoli C.A."/>
            <person name="Nelson D.R."/>
            <person name="Nyvall-Collen P."/>
            <person name="Peters A.F."/>
            <person name="Pommier C."/>
            <person name="Potin P."/>
            <person name="Poulain J."/>
            <person name="Quesneville H."/>
            <person name="Read B."/>
            <person name="Rensing S.A."/>
            <person name="Ritter A."/>
            <person name="Rousvoal S."/>
            <person name="Samanta M."/>
            <person name="Samson G."/>
            <person name="Schroeder D.C."/>
            <person name="Segurens B."/>
            <person name="Strittmatter M."/>
            <person name="Tonon T."/>
            <person name="Tregear J.W."/>
            <person name="Valentin K."/>
            <person name="von Dassow P."/>
            <person name="Yamagishi T."/>
            <person name="Van de Peer Y."/>
            <person name="Wincker P."/>
        </authorList>
    </citation>
    <scope>NUCLEOTIDE SEQUENCE [LARGE SCALE GENOMIC DNA]</scope>
    <source>
        <strain evidence="4">Ec32 / CCAP1310/4</strain>
    </source>
</reference>
<evidence type="ECO:0000256" key="2">
    <source>
        <dbReference type="SAM" id="SignalP"/>
    </source>
</evidence>
<feature type="chain" id="PRO_5003096253" evidence="2">
    <location>
        <begin position="22"/>
        <end position="1117"/>
    </location>
</feature>
<accession>D7G8H9</accession>
<name>D7G8H9_ECTSI</name>
<dbReference type="EMBL" id="FN649127">
    <property type="protein sequence ID" value="CBJ28024.1"/>
    <property type="molecule type" value="Genomic_DNA"/>
</dbReference>
<evidence type="ECO:0000313" key="4">
    <source>
        <dbReference type="Proteomes" id="UP000002630"/>
    </source>
</evidence>
<evidence type="ECO:0000256" key="1">
    <source>
        <dbReference type="SAM" id="MobiDB-lite"/>
    </source>
</evidence>
<feature type="compositionally biased region" description="Basic residues" evidence="1">
    <location>
        <begin position="50"/>
        <end position="59"/>
    </location>
</feature>
<dbReference type="AlphaFoldDB" id="D7G8H9"/>
<feature type="region of interest" description="Disordered" evidence="1">
    <location>
        <begin position="660"/>
        <end position="683"/>
    </location>
</feature>
<protein>
    <submittedName>
        <fullName evidence="3">VCBS protein</fullName>
    </submittedName>
</protein>
<feature type="compositionally biased region" description="Polar residues" evidence="1">
    <location>
        <begin position="1062"/>
        <end position="1071"/>
    </location>
</feature>
<feature type="region of interest" description="Disordered" evidence="1">
    <location>
        <begin position="1059"/>
        <end position="1079"/>
    </location>
</feature>
<keyword evidence="2" id="KW-0732">Signal</keyword>
<proteinExistence type="predicted"/>
<dbReference type="STRING" id="2880.D7G8H9"/>
<dbReference type="InParanoid" id="D7G8H9"/>
<sequence>MMGAAVFLSLVAAVALSGSLGETPPIAATTLEEFQRRKAWDEGATTGGGYRRRRRKRRSLSGEASGQGVPTMDTGKFADYAFGSGTRAITFIYTVQEGDETEALDAWDAPAHGELSALDVRYAGNFGYLRRTSTWPTTDSDLTLPEPGSSGSLSGGNVVVVDTKVARVIAVNTSLADGVYGVGEEIPLLVTFTSAVSVNSTALNESLPSILLNSGGTALYNGGNGTAVLEFLYTVGEGESSGGLDTAVVGSDVTATTTILLPAEGAIFDAALEAPAVVTLPKPGGESNIIIDTEPPLVLEVTSTLADGYYGPGHEVEILIKYTAPVVVYGVPRLRLDLGDADGYASFEALKDGTNNTLVFVYVVREGDSTADLDYTSPFALELPQNDTTALNALGAVSVVNSSSILRSSTNPSQNVSLVLPTNGRPGSLGTRGNIWIEVVLHFTAPVTVNTTQGNPVLLLRVDPTNDTAASDGVSATSVVNSTSDGIRAAQHVPGLTQFVDVGVDAPRPVTQGHFRLSYGGTVSECMDVNSAESAAGGFSVKSRLQELGEINILGVDKVTREPRGNGFRFTVVFHAGNPSAVEVPPAGNITEGCLVNFDPPLEASDFSIPDTERLSFLYALQPGDTSDGLEIAGPDALELNGSTILRVSTTPSQAANLTFYSGDTSTSTSTSGSGNDNQEGEEVFSGTLGLHGFSLRGDDDGAVSVFDLPPVVVDCSDVPVVLNVTATAFAGEYGAGQRIYFWVEFSGDVIVDEDGSPQLLLETGAEDRAAKFYTGNGTSVLTFRSTVQERDSTPSLGPYSQTALTRNGGFVRSASFYSSVDADLRLPSRSGSFNYSADGGAIVIDTSVPQVTSVFTSKEDGVYGEGEEVALYVVYSHPMDVLGTPTVPLNSGGEASFTLGGRKQIVSVAGDDDADFAFGVAQVTAGSFRLQYEGETTDCIGFNSSEDATLALGNLKAFSDGGIDNVTVSASKGGYNFEVSFTAGDAAYERYPSALEVPWNFYEGCEAFVPANAKPTRIVQDTLVFLYQVEKSDAAWRLDVGNDTTVEVDESTSYIRRHQSRSLTDGNTSLPDEPLRASGSNIVVNTTQPVVTGVYGVNGNGKRVGGRGVIVAMRTL</sequence>
<organism evidence="3 4">
    <name type="scientific">Ectocarpus siliculosus</name>
    <name type="common">Brown alga</name>
    <name type="synonym">Conferva siliculosa</name>
    <dbReference type="NCBI Taxonomy" id="2880"/>
    <lineage>
        <taxon>Eukaryota</taxon>
        <taxon>Sar</taxon>
        <taxon>Stramenopiles</taxon>
        <taxon>Ochrophyta</taxon>
        <taxon>PX clade</taxon>
        <taxon>Phaeophyceae</taxon>
        <taxon>Ectocarpales</taxon>
        <taxon>Ectocarpaceae</taxon>
        <taxon>Ectocarpus</taxon>
    </lineage>
</organism>
<dbReference type="eggNOG" id="ENOG502QU8Z">
    <property type="taxonomic scope" value="Eukaryota"/>
</dbReference>
<dbReference type="EMBL" id="FN649742">
    <property type="protein sequence ID" value="CBJ28024.1"/>
    <property type="molecule type" value="Genomic_DNA"/>
</dbReference>
<dbReference type="Proteomes" id="UP000002630">
    <property type="component" value="Linkage Group LG17"/>
</dbReference>
<feature type="region of interest" description="Disordered" evidence="1">
    <location>
        <begin position="42"/>
        <end position="70"/>
    </location>
</feature>
<feature type="compositionally biased region" description="Low complexity" evidence="1">
    <location>
        <begin position="662"/>
        <end position="675"/>
    </location>
</feature>
<feature type="signal peptide" evidence="2">
    <location>
        <begin position="1"/>
        <end position="21"/>
    </location>
</feature>
<dbReference type="OrthoDB" id="536979at2759"/>
<keyword evidence="4" id="KW-1185">Reference proteome</keyword>
<gene>
    <name evidence="3" type="ORF">Esi_0089_0076</name>
</gene>
<evidence type="ECO:0000313" key="3">
    <source>
        <dbReference type="EMBL" id="CBJ28024.1"/>
    </source>
</evidence>